<evidence type="ECO:0000313" key="1">
    <source>
        <dbReference type="EMBL" id="JAR99848.1"/>
    </source>
</evidence>
<organism evidence="1">
    <name type="scientific">Triatoma infestans</name>
    <name type="common">Assassin bug</name>
    <dbReference type="NCBI Taxonomy" id="30076"/>
    <lineage>
        <taxon>Eukaryota</taxon>
        <taxon>Metazoa</taxon>
        <taxon>Ecdysozoa</taxon>
        <taxon>Arthropoda</taxon>
        <taxon>Hexapoda</taxon>
        <taxon>Insecta</taxon>
        <taxon>Pterygota</taxon>
        <taxon>Neoptera</taxon>
        <taxon>Paraneoptera</taxon>
        <taxon>Hemiptera</taxon>
        <taxon>Heteroptera</taxon>
        <taxon>Panheteroptera</taxon>
        <taxon>Cimicomorpha</taxon>
        <taxon>Reduviidae</taxon>
        <taxon>Triatominae</taxon>
        <taxon>Triatoma</taxon>
    </lineage>
</organism>
<dbReference type="GO" id="GO:1990904">
    <property type="term" value="C:ribonucleoprotein complex"/>
    <property type="evidence" value="ECO:0007669"/>
    <property type="project" value="UniProtKB-KW"/>
</dbReference>
<name>A0A161MP28_TRIIF</name>
<reference evidence="1" key="1">
    <citation type="submission" date="2016-04" db="EMBL/GenBank/DDBJ databases">
        <authorList>
            <person name="Calderon-Fernandez G.M.Sr."/>
        </authorList>
    </citation>
    <scope>NUCLEOTIDE SEQUENCE</scope>
    <source>
        <strain evidence="1">Int1</strain>
        <tissue evidence="1">Integument</tissue>
    </source>
</reference>
<sequence length="61" mass="7605">MTSGFLFCMLKVYISILYLFKKEKISQLQINSVFRKTGYSNDNYFYFFLVHLYWMYKYKIK</sequence>
<keyword evidence="1" id="KW-0687">Ribonucleoprotein</keyword>
<proteinExistence type="predicted"/>
<reference evidence="1" key="2">
    <citation type="journal article" date="2017" name="J. Med. Entomol.">
        <title>Transcriptome Analysis of the Triatoma infestans (Hemiptera: Reduviidae) Integument.</title>
        <authorList>
            <person name="Calderon-Fernandez G.M."/>
            <person name="Moriconi D.E."/>
            <person name="Dulbecco A.B."/>
            <person name="Juarez M.P."/>
        </authorList>
    </citation>
    <scope>NUCLEOTIDE SEQUENCE</scope>
    <source>
        <strain evidence="1">Int1</strain>
        <tissue evidence="1">Integument</tissue>
    </source>
</reference>
<dbReference type="EMBL" id="GEMB01003366">
    <property type="protein sequence ID" value="JAR99848.1"/>
    <property type="molecule type" value="Transcribed_RNA"/>
</dbReference>
<dbReference type="AlphaFoldDB" id="A0A161MP28"/>
<accession>A0A161MP28</accession>
<protein>
    <submittedName>
        <fullName evidence="1">Small nuclear ribonucleoprotein f</fullName>
    </submittedName>
</protein>